<organism evidence="14 15">
    <name type="scientific">Halalkalicoccus paucihalophilus</name>
    <dbReference type="NCBI Taxonomy" id="1008153"/>
    <lineage>
        <taxon>Archaea</taxon>
        <taxon>Methanobacteriati</taxon>
        <taxon>Methanobacteriota</taxon>
        <taxon>Stenosarchaea group</taxon>
        <taxon>Halobacteria</taxon>
        <taxon>Halobacteriales</taxon>
        <taxon>Halococcaceae</taxon>
        <taxon>Halalkalicoccus</taxon>
    </lineage>
</organism>
<keyword evidence="9" id="KW-0408">Iron</keyword>
<dbReference type="EMBL" id="LTAZ01000004">
    <property type="protein sequence ID" value="KYH26230.1"/>
    <property type="molecule type" value="Genomic_DNA"/>
</dbReference>
<dbReference type="InterPro" id="IPR027939">
    <property type="entry name" value="NMT1/THI5"/>
</dbReference>
<dbReference type="PANTHER" id="PTHR31528:SF1">
    <property type="entry name" value="4-AMINO-5-HYDROXYMETHYL-2-METHYLPYRIMIDINE PHOSPHATE SYNTHASE THI11-RELATED"/>
    <property type="match status" value="1"/>
</dbReference>
<dbReference type="PATRIC" id="fig|1008153.3.peg.1336"/>
<evidence type="ECO:0000256" key="3">
    <source>
        <dbReference type="ARBA" id="ARBA00009406"/>
    </source>
</evidence>
<dbReference type="GO" id="GO:0046872">
    <property type="term" value="F:metal ion binding"/>
    <property type="evidence" value="ECO:0007669"/>
    <property type="project" value="UniProtKB-KW"/>
</dbReference>
<keyword evidence="8" id="KW-0784">Thiamine biosynthesis</keyword>
<dbReference type="GO" id="GO:0016740">
    <property type="term" value="F:transferase activity"/>
    <property type="evidence" value="ECO:0007669"/>
    <property type="project" value="UniProtKB-KW"/>
</dbReference>
<dbReference type="RefSeq" id="WP_066380790.1">
    <property type="nucleotide sequence ID" value="NZ_LTAZ01000004.1"/>
</dbReference>
<evidence type="ECO:0000259" key="13">
    <source>
        <dbReference type="Pfam" id="PF09084"/>
    </source>
</evidence>
<dbReference type="Gene3D" id="3.40.190.10">
    <property type="entry name" value="Periplasmic binding protein-like II"/>
    <property type="match status" value="2"/>
</dbReference>
<evidence type="ECO:0000313" key="15">
    <source>
        <dbReference type="Proteomes" id="UP000075321"/>
    </source>
</evidence>
<feature type="compositionally biased region" description="Gly residues" evidence="12">
    <location>
        <begin position="32"/>
        <end position="49"/>
    </location>
</feature>
<keyword evidence="6" id="KW-0479">Metal-binding</keyword>
<feature type="region of interest" description="Disordered" evidence="12">
    <location>
        <begin position="26"/>
        <end position="51"/>
    </location>
</feature>
<evidence type="ECO:0000256" key="12">
    <source>
        <dbReference type="SAM" id="MobiDB-lite"/>
    </source>
</evidence>
<evidence type="ECO:0000256" key="9">
    <source>
        <dbReference type="ARBA" id="ARBA00023004"/>
    </source>
</evidence>
<proteinExistence type="inferred from homology"/>
<dbReference type="GO" id="GO:0009228">
    <property type="term" value="P:thiamine biosynthetic process"/>
    <property type="evidence" value="ECO:0007669"/>
    <property type="project" value="UniProtKB-KW"/>
</dbReference>
<comment type="catalytic activity">
    <reaction evidence="11">
        <text>N(6)-(pyridoxal phosphate)-L-lysyl-[4-amino-5-hydroxymethyl-2-methylpyrimidine phosphate synthase] + L-histidyl-[4-amino-5-hydroxymethyl-2-methylpyrimidine phosphate synthase] + 2 Fe(3+) + 4 H2O = L-lysyl-[4-amino-5-hydroxymethyl-2-methylpyrimidine phosphate synthase] + (2S)-2-amino-5-hydroxy-4-oxopentanoyl-[4-amino-5-hydroxymethyl-2-methylpyrimidine phosphate synthase] + 4-amino-2-methyl-5-(phosphooxymethyl)pyrimidine + 3-oxopropanoate + 2 Fe(2+) + 2 H(+)</text>
        <dbReference type="Rhea" id="RHEA:65756"/>
        <dbReference type="Rhea" id="RHEA-COMP:16892"/>
        <dbReference type="Rhea" id="RHEA-COMP:16893"/>
        <dbReference type="Rhea" id="RHEA-COMP:16894"/>
        <dbReference type="Rhea" id="RHEA-COMP:16895"/>
        <dbReference type="ChEBI" id="CHEBI:15377"/>
        <dbReference type="ChEBI" id="CHEBI:15378"/>
        <dbReference type="ChEBI" id="CHEBI:29033"/>
        <dbReference type="ChEBI" id="CHEBI:29034"/>
        <dbReference type="ChEBI" id="CHEBI:29969"/>
        <dbReference type="ChEBI" id="CHEBI:29979"/>
        <dbReference type="ChEBI" id="CHEBI:33190"/>
        <dbReference type="ChEBI" id="CHEBI:58354"/>
        <dbReference type="ChEBI" id="CHEBI:143915"/>
        <dbReference type="ChEBI" id="CHEBI:157692"/>
    </reaction>
    <physiologicalReaction direction="left-to-right" evidence="11">
        <dbReference type="Rhea" id="RHEA:65757"/>
    </physiologicalReaction>
</comment>
<comment type="similarity">
    <text evidence="3">Belongs to the NMT1/THI5 family.</text>
</comment>
<dbReference type="SUPFAM" id="SSF53850">
    <property type="entry name" value="Periplasmic binding protein-like II"/>
    <property type="match status" value="1"/>
</dbReference>
<protein>
    <recommendedName>
        <fullName evidence="10">Thiamine pyrimidine synthase</fullName>
    </recommendedName>
</protein>
<gene>
    <name evidence="14" type="ORF">HAPAU_13250</name>
</gene>
<evidence type="ECO:0000256" key="6">
    <source>
        <dbReference type="ARBA" id="ARBA00022723"/>
    </source>
</evidence>
<evidence type="ECO:0000313" key="14">
    <source>
        <dbReference type="EMBL" id="KYH26230.1"/>
    </source>
</evidence>
<comment type="pathway">
    <text evidence="2">Cofactor biosynthesis; thiamine diphosphate biosynthesis.</text>
</comment>
<sequence length="370" mass="39212">MQQTRRAFIGAVGAIGGVALAGCSGERDPGIGSEGTNGEGSDAGDGGGASEPEVASVSLVLNWRIGGLHAPYFAAQENGFYAEEGFENVDIESGQGSDFAAQQVAIGNTEFAITSSDQVLNVTSKGLSPQCAGVVMQRNPVVVFSSQETFGEELTDPRQLRGRTLGSGPGMVRGMTEAYLESAGVLGAIEYVDSGFDTVQQLLAGEIDAAAGVFSDVVDARQQGYEIDTLSVAEAIPSYGHLVAIDAGFGEDNPHTVESFLRATARGAVWATDHPEEAIDALVAAQPELEEVRESQREKWDVMRTEYMVSETVREEGWGVSAPGPWQDTYETLDAGGFFDSEVDPDAVWTNDYLDTGSEYIADYASMVEE</sequence>
<evidence type="ECO:0000256" key="7">
    <source>
        <dbReference type="ARBA" id="ARBA00022898"/>
    </source>
</evidence>
<keyword evidence="15" id="KW-1185">Reference proteome</keyword>
<evidence type="ECO:0000256" key="10">
    <source>
        <dbReference type="ARBA" id="ARBA00033171"/>
    </source>
</evidence>
<dbReference type="PANTHER" id="PTHR31528">
    <property type="entry name" value="4-AMINO-5-HYDROXYMETHYL-2-METHYLPYRIMIDINE PHOSPHATE SYNTHASE THI11-RELATED"/>
    <property type="match status" value="1"/>
</dbReference>
<keyword evidence="5" id="KW-0808">Transferase</keyword>
<dbReference type="InterPro" id="IPR015168">
    <property type="entry name" value="SsuA/THI5"/>
</dbReference>
<accession>A0A151AF69</accession>
<dbReference type="Proteomes" id="UP000075321">
    <property type="component" value="Unassembled WGS sequence"/>
</dbReference>
<evidence type="ECO:0000256" key="11">
    <source>
        <dbReference type="ARBA" id="ARBA00048179"/>
    </source>
</evidence>
<dbReference type="OrthoDB" id="312552at2157"/>
<name>A0A151AF69_9EURY</name>
<comment type="caution">
    <text evidence="14">The sequence shown here is derived from an EMBL/GenBank/DDBJ whole genome shotgun (WGS) entry which is preliminary data.</text>
</comment>
<evidence type="ECO:0000256" key="5">
    <source>
        <dbReference type="ARBA" id="ARBA00022679"/>
    </source>
</evidence>
<dbReference type="Pfam" id="PF09084">
    <property type="entry name" value="NMT1"/>
    <property type="match status" value="1"/>
</dbReference>
<evidence type="ECO:0000256" key="2">
    <source>
        <dbReference type="ARBA" id="ARBA00004948"/>
    </source>
</evidence>
<comment type="function">
    <text evidence="1">Responsible for the formation of the pyrimidine heterocycle in the thiamine biosynthesis pathway. Catalyzes the formation of hydroxymethylpyrimidine phosphate (HMP-P) from histidine and pyridoxal phosphate (PLP). The protein uses PLP and the active site histidine to form HMP-P, generating an inactive enzyme. The enzyme can only undergo a single turnover, which suggests it is a suicide enzyme.</text>
</comment>
<keyword evidence="7" id="KW-0663">Pyridoxal phosphate</keyword>
<evidence type="ECO:0000256" key="1">
    <source>
        <dbReference type="ARBA" id="ARBA00003469"/>
    </source>
</evidence>
<evidence type="ECO:0000256" key="8">
    <source>
        <dbReference type="ARBA" id="ARBA00022977"/>
    </source>
</evidence>
<feature type="domain" description="SsuA/THI5-like" evidence="13">
    <location>
        <begin position="69"/>
        <end position="278"/>
    </location>
</feature>
<comment type="subunit">
    <text evidence="4">Homodimer.</text>
</comment>
<dbReference type="AlphaFoldDB" id="A0A151AF69"/>
<evidence type="ECO:0000256" key="4">
    <source>
        <dbReference type="ARBA" id="ARBA00011738"/>
    </source>
</evidence>
<reference evidence="14 15" key="1">
    <citation type="submission" date="2016-02" db="EMBL/GenBank/DDBJ databases">
        <title>Genome sequence of Halalkalicoccus paucihalophilus DSM 24557.</title>
        <authorList>
            <person name="Poehlein A."/>
            <person name="Daniel R."/>
        </authorList>
    </citation>
    <scope>NUCLEOTIDE SEQUENCE [LARGE SCALE GENOMIC DNA]</scope>
    <source>
        <strain evidence="14 15">DSM 24557</strain>
    </source>
</reference>
<dbReference type="PROSITE" id="PS51257">
    <property type="entry name" value="PROKAR_LIPOPROTEIN"/>
    <property type="match status" value="1"/>
</dbReference>